<protein>
    <submittedName>
        <fullName evidence="4">Splicing factor 1-like</fullName>
    </submittedName>
</protein>
<feature type="transmembrane region" description="Helical" evidence="2">
    <location>
        <begin position="65"/>
        <end position="85"/>
    </location>
</feature>
<gene>
    <name evidence="4" type="primary">LOC106816030</name>
</gene>
<proteinExistence type="predicted"/>
<evidence type="ECO:0000256" key="1">
    <source>
        <dbReference type="SAM" id="MobiDB-lite"/>
    </source>
</evidence>
<keyword evidence="2" id="KW-1133">Transmembrane helix</keyword>
<sequence>MLCSNTSYGGTYYQCPGGKECCNNVSQGGCCNPRQPSLPTYGYNNDHNTYYGVHHYTLLSFWNMWYFWFIVISLLIACFGVCGYWRRRHMWNLYGPGPYSGMHGMVPPSRYLMGNRMPGNYRQRFSGYPSLFIHHDAGQPASLPMGSFPEPPPYSEVVAKPESYPPPYAEDTDSLPPYSEAVAMTPTSQADNAMLTPGGAEPCVPAAEVHHGSTDTINQPLQQSTDNIYPPTALQPGGSGLAGATRDNSGVVFVTRPDGVSAPPPPPSPPQQHLLS</sequence>
<keyword evidence="2" id="KW-0812">Transmembrane</keyword>
<dbReference type="GeneID" id="106816030"/>
<evidence type="ECO:0000256" key="2">
    <source>
        <dbReference type="SAM" id="Phobius"/>
    </source>
</evidence>
<dbReference type="Proteomes" id="UP000695022">
    <property type="component" value="Unplaced"/>
</dbReference>
<organism evidence="3 4">
    <name type="scientific">Priapulus caudatus</name>
    <name type="common">Priapulid worm</name>
    <dbReference type="NCBI Taxonomy" id="37621"/>
    <lineage>
        <taxon>Eukaryota</taxon>
        <taxon>Metazoa</taxon>
        <taxon>Ecdysozoa</taxon>
        <taxon>Scalidophora</taxon>
        <taxon>Priapulida</taxon>
        <taxon>Priapulimorpha</taxon>
        <taxon>Priapulimorphida</taxon>
        <taxon>Priapulidae</taxon>
        <taxon>Priapulus</taxon>
    </lineage>
</organism>
<reference evidence="4" key="1">
    <citation type="submission" date="2025-08" db="UniProtKB">
        <authorList>
            <consortium name="RefSeq"/>
        </authorList>
    </citation>
    <scope>IDENTIFICATION</scope>
</reference>
<name>A0ABM1EV42_PRICU</name>
<evidence type="ECO:0000313" key="4">
    <source>
        <dbReference type="RefSeq" id="XP_014676063.1"/>
    </source>
</evidence>
<accession>A0ABM1EV42</accession>
<dbReference type="RefSeq" id="XP_014676063.1">
    <property type="nucleotide sequence ID" value="XM_014820577.1"/>
</dbReference>
<keyword evidence="2" id="KW-0472">Membrane</keyword>
<evidence type="ECO:0000313" key="3">
    <source>
        <dbReference type="Proteomes" id="UP000695022"/>
    </source>
</evidence>
<keyword evidence="3" id="KW-1185">Reference proteome</keyword>
<feature type="region of interest" description="Disordered" evidence="1">
    <location>
        <begin position="232"/>
        <end position="276"/>
    </location>
</feature>